<evidence type="ECO:0000256" key="1">
    <source>
        <dbReference type="ARBA" id="ARBA00012513"/>
    </source>
</evidence>
<keyword evidence="3" id="KW-0808">Transferase</keyword>
<evidence type="ECO:0000256" key="6">
    <source>
        <dbReference type="ARBA" id="ARBA00022840"/>
    </source>
</evidence>
<dbReference type="Gene3D" id="3.30.200.20">
    <property type="entry name" value="Phosphorylase Kinase, domain 1"/>
    <property type="match status" value="1"/>
</dbReference>
<proteinExistence type="predicted"/>
<keyword evidence="4" id="KW-0547">Nucleotide-binding</keyword>
<dbReference type="SUPFAM" id="SSF56112">
    <property type="entry name" value="Protein kinase-like (PK-like)"/>
    <property type="match status" value="1"/>
</dbReference>
<evidence type="ECO:0000256" key="4">
    <source>
        <dbReference type="ARBA" id="ARBA00022741"/>
    </source>
</evidence>
<dbReference type="PANTHER" id="PTHR43289:SF6">
    <property type="entry name" value="SERINE_THREONINE-PROTEIN KINASE NEKL-3"/>
    <property type="match status" value="1"/>
</dbReference>
<dbReference type="Pfam" id="PF00069">
    <property type="entry name" value="Pkinase"/>
    <property type="match status" value="1"/>
</dbReference>
<evidence type="ECO:0000256" key="3">
    <source>
        <dbReference type="ARBA" id="ARBA00022679"/>
    </source>
</evidence>
<keyword evidence="7" id="KW-0812">Transmembrane</keyword>
<protein>
    <recommendedName>
        <fullName evidence="1">non-specific serine/threonine protein kinase</fullName>
        <ecNumber evidence="1">2.7.11.1</ecNumber>
    </recommendedName>
</protein>
<evidence type="ECO:0000259" key="8">
    <source>
        <dbReference type="PROSITE" id="PS50011"/>
    </source>
</evidence>
<evidence type="ECO:0000256" key="5">
    <source>
        <dbReference type="ARBA" id="ARBA00022777"/>
    </source>
</evidence>
<name>A0A4Q7V466_PSEST</name>
<dbReference type="Gene3D" id="1.10.510.10">
    <property type="entry name" value="Transferase(Phosphotransferase) domain 1"/>
    <property type="match status" value="1"/>
</dbReference>
<evidence type="ECO:0000313" key="9">
    <source>
        <dbReference type="EMBL" id="RZT88281.1"/>
    </source>
</evidence>
<keyword evidence="7" id="KW-1133">Transmembrane helix</keyword>
<evidence type="ECO:0000313" key="10">
    <source>
        <dbReference type="Proteomes" id="UP000291591"/>
    </source>
</evidence>
<keyword evidence="7" id="KW-0472">Membrane</keyword>
<dbReference type="AlphaFoldDB" id="A0A4Q7V466"/>
<dbReference type="RefSeq" id="WP_165438503.1">
    <property type="nucleotide sequence ID" value="NZ_SHKL01000001.1"/>
</dbReference>
<dbReference type="CDD" id="cd14014">
    <property type="entry name" value="STKc_PknB_like"/>
    <property type="match status" value="1"/>
</dbReference>
<keyword evidence="6" id="KW-0067">ATP-binding</keyword>
<keyword evidence="2" id="KW-0723">Serine/threonine-protein kinase</keyword>
<sequence>MNRSRVVGGRYLLLAELDRSGFGRSYKAEDRITGRQVAVIEIRLPAAPGDGDDPLRDRLLREVRAAGRIRHPGVVPVQDLVTDRLPDGSLREHLITELPDARALSAVVADGQMPPRRVASIGRDVLTALGAVHAGGIPHGGLNPDCVLVDGAGRAVVTDIGLARAVGGPAGATDAGGFLAPERRAGGPDTPAADLWALGAVLHHATGRRPPSNGPLAEAIAGLTAADPEQRLSPPEADALLERASRPVPAAGDLGRSRTLLLVVAGILLAAVVVMVVLALL</sequence>
<reference evidence="9 10" key="1">
    <citation type="submission" date="2019-02" db="EMBL/GenBank/DDBJ databases">
        <title>Sequencing the genomes of 1000 actinobacteria strains.</title>
        <authorList>
            <person name="Klenk H.-P."/>
        </authorList>
    </citation>
    <scope>NUCLEOTIDE SEQUENCE [LARGE SCALE GENOMIC DNA]</scope>
    <source>
        <strain evidence="9 10">DSM 45779</strain>
    </source>
</reference>
<feature type="transmembrane region" description="Helical" evidence="7">
    <location>
        <begin position="260"/>
        <end position="280"/>
    </location>
</feature>
<keyword evidence="10" id="KW-1185">Reference proteome</keyword>
<comment type="caution">
    <text evidence="9">The sequence shown here is derived from an EMBL/GenBank/DDBJ whole genome shotgun (WGS) entry which is preliminary data.</text>
</comment>
<accession>A0A4Q7V466</accession>
<dbReference type="InterPro" id="IPR011009">
    <property type="entry name" value="Kinase-like_dom_sf"/>
</dbReference>
<organism evidence="9 10">
    <name type="scientific">Pseudonocardia sediminis</name>
    <dbReference type="NCBI Taxonomy" id="1397368"/>
    <lineage>
        <taxon>Bacteria</taxon>
        <taxon>Bacillati</taxon>
        <taxon>Actinomycetota</taxon>
        <taxon>Actinomycetes</taxon>
        <taxon>Pseudonocardiales</taxon>
        <taxon>Pseudonocardiaceae</taxon>
        <taxon>Pseudonocardia</taxon>
    </lineage>
</organism>
<dbReference type="SMART" id="SM00220">
    <property type="entry name" value="S_TKc"/>
    <property type="match status" value="1"/>
</dbReference>
<evidence type="ECO:0000256" key="2">
    <source>
        <dbReference type="ARBA" id="ARBA00022527"/>
    </source>
</evidence>
<dbReference type="PROSITE" id="PS50011">
    <property type="entry name" value="PROTEIN_KINASE_DOM"/>
    <property type="match status" value="1"/>
</dbReference>
<keyword evidence="5 9" id="KW-0418">Kinase</keyword>
<dbReference type="GO" id="GO:0005524">
    <property type="term" value="F:ATP binding"/>
    <property type="evidence" value="ECO:0007669"/>
    <property type="project" value="UniProtKB-KW"/>
</dbReference>
<dbReference type="PANTHER" id="PTHR43289">
    <property type="entry name" value="MITOGEN-ACTIVATED PROTEIN KINASE KINASE KINASE 20-RELATED"/>
    <property type="match status" value="1"/>
</dbReference>
<dbReference type="Proteomes" id="UP000291591">
    <property type="component" value="Unassembled WGS sequence"/>
</dbReference>
<dbReference type="InterPro" id="IPR000719">
    <property type="entry name" value="Prot_kinase_dom"/>
</dbReference>
<feature type="domain" description="Protein kinase" evidence="8">
    <location>
        <begin position="11"/>
        <end position="281"/>
    </location>
</feature>
<gene>
    <name evidence="9" type="ORF">EV383_5220</name>
</gene>
<dbReference type="EMBL" id="SHKL01000001">
    <property type="protein sequence ID" value="RZT88281.1"/>
    <property type="molecule type" value="Genomic_DNA"/>
</dbReference>
<dbReference type="EC" id="2.7.11.1" evidence="1"/>
<dbReference type="GO" id="GO:0004674">
    <property type="term" value="F:protein serine/threonine kinase activity"/>
    <property type="evidence" value="ECO:0007669"/>
    <property type="project" value="UniProtKB-KW"/>
</dbReference>
<evidence type="ECO:0000256" key="7">
    <source>
        <dbReference type="SAM" id="Phobius"/>
    </source>
</evidence>